<proteinExistence type="predicted"/>
<feature type="domain" description="Transposase IS200-like" evidence="1">
    <location>
        <begin position="10"/>
        <end position="127"/>
    </location>
</feature>
<dbReference type="InterPro" id="IPR036515">
    <property type="entry name" value="Transposase_17_sf"/>
</dbReference>
<dbReference type="PANTHER" id="PTHR36966">
    <property type="entry name" value="REP-ASSOCIATED TYROSINE TRANSPOSASE"/>
    <property type="match status" value="1"/>
</dbReference>
<dbReference type="InterPro" id="IPR052715">
    <property type="entry name" value="RAYT_transposase"/>
</dbReference>
<dbReference type="RefSeq" id="WP_411723890.1">
    <property type="nucleotide sequence ID" value="NZ_FOTF01000007.1"/>
</dbReference>
<name>A0A1I4ENG8_9RHOB</name>
<dbReference type="NCBIfam" id="NF047646">
    <property type="entry name" value="REP_Tyr_transpos"/>
    <property type="match status" value="1"/>
</dbReference>
<accession>A0A1I4ENG8</accession>
<evidence type="ECO:0000313" key="3">
    <source>
        <dbReference type="Proteomes" id="UP000199550"/>
    </source>
</evidence>
<organism evidence="2 3">
    <name type="scientific">Loktanella salsilacus</name>
    <dbReference type="NCBI Taxonomy" id="195913"/>
    <lineage>
        <taxon>Bacteria</taxon>
        <taxon>Pseudomonadati</taxon>
        <taxon>Pseudomonadota</taxon>
        <taxon>Alphaproteobacteria</taxon>
        <taxon>Rhodobacterales</taxon>
        <taxon>Roseobacteraceae</taxon>
        <taxon>Loktanella</taxon>
    </lineage>
</organism>
<dbReference type="Proteomes" id="UP000199550">
    <property type="component" value="Unassembled WGS sequence"/>
</dbReference>
<evidence type="ECO:0000313" key="2">
    <source>
        <dbReference type="EMBL" id="SFL06026.1"/>
    </source>
</evidence>
<dbReference type="SMART" id="SM01321">
    <property type="entry name" value="Y1_Tnp"/>
    <property type="match status" value="1"/>
</dbReference>
<dbReference type="PANTHER" id="PTHR36966:SF1">
    <property type="entry name" value="REP-ASSOCIATED TYROSINE TRANSPOSASE"/>
    <property type="match status" value="1"/>
</dbReference>
<dbReference type="EMBL" id="FOTF01000007">
    <property type="protein sequence ID" value="SFL06026.1"/>
    <property type="molecule type" value="Genomic_DNA"/>
</dbReference>
<dbReference type="SUPFAM" id="SSF143422">
    <property type="entry name" value="Transposase IS200-like"/>
    <property type="match status" value="1"/>
</dbReference>
<keyword evidence="3" id="KW-1185">Reference proteome</keyword>
<dbReference type="Gene3D" id="3.30.70.1290">
    <property type="entry name" value="Transposase IS200-like"/>
    <property type="match status" value="1"/>
</dbReference>
<dbReference type="GO" id="GO:0006313">
    <property type="term" value="P:DNA transposition"/>
    <property type="evidence" value="ECO:0007669"/>
    <property type="project" value="InterPro"/>
</dbReference>
<dbReference type="STRING" id="195913.SAMN04488004_10720"/>
<protein>
    <submittedName>
        <fullName evidence="2">Putative transposase</fullName>
    </submittedName>
</protein>
<dbReference type="InterPro" id="IPR002686">
    <property type="entry name" value="Transposase_17"/>
</dbReference>
<gene>
    <name evidence="2" type="ORF">SAMN04488004_10720</name>
</gene>
<reference evidence="2 3" key="1">
    <citation type="submission" date="2016-10" db="EMBL/GenBank/DDBJ databases">
        <authorList>
            <person name="de Groot N.N."/>
        </authorList>
    </citation>
    <scope>NUCLEOTIDE SEQUENCE [LARGE SCALE GENOMIC DNA]</scope>
    <source>
        <strain evidence="2 3">DSM 16199</strain>
    </source>
</reference>
<dbReference type="GO" id="GO:0043565">
    <property type="term" value="F:sequence-specific DNA binding"/>
    <property type="evidence" value="ECO:0007669"/>
    <property type="project" value="TreeGrafter"/>
</dbReference>
<dbReference type="AlphaFoldDB" id="A0A1I4ENG8"/>
<evidence type="ECO:0000259" key="1">
    <source>
        <dbReference type="SMART" id="SM01321"/>
    </source>
</evidence>
<sequence length="167" mass="18997">MVNSGRRVLPGVGTYFFTVRLADPESDLLTRHIELLRLSTRMCQIRHPFDIGDAVALPDRLHVIWTLPPGDDNYAVRWQSIRSTFARHVPEQEVHERKMAIWQRRVWDRPILTQADLAECRALINEAPVRAGLVRHAADWPYSTASQAYLRGNSGGSPLLHVIEGGR</sequence>
<dbReference type="GO" id="GO:0004803">
    <property type="term" value="F:transposase activity"/>
    <property type="evidence" value="ECO:0007669"/>
    <property type="project" value="InterPro"/>
</dbReference>